<keyword evidence="1" id="KW-1133">Transmembrane helix</keyword>
<gene>
    <name evidence="2" type="ORF">MACH26_08800</name>
</gene>
<protein>
    <submittedName>
        <fullName evidence="2">Uncharacterized protein</fullName>
    </submittedName>
</protein>
<dbReference type="AlphaFoldDB" id="A0AA48KRF3"/>
<organism evidence="2 3">
    <name type="scientific">Planctobacterium marinum</name>
    <dbReference type="NCBI Taxonomy" id="1631968"/>
    <lineage>
        <taxon>Bacteria</taxon>
        <taxon>Pseudomonadati</taxon>
        <taxon>Pseudomonadota</taxon>
        <taxon>Gammaproteobacteria</taxon>
        <taxon>Alteromonadales</taxon>
        <taxon>Alteromonadaceae</taxon>
        <taxon>Planctobacterium</taxon>
    </lineage>
</organism>
<reference evidence="2" key="1">
    <citation type="submission" date="2023-01" db="EMBL/GenBank/DDBJ databases">
        <title>Complete genome sequence of Planctobacterium marinum strain Dej080120_11.</title>
        <authorList>
            <person name="Ueki S."/>
            <person name="Maruyama F."/>
        </authorList>
    </citation>
    <scope>NUCLEOTIDE SEQUENCE</scope>
    <source>
        <strain evidence="2">Dej080120_11</strain>
    </source>
</reference>
<accession>A0AA48KRF3</accession>
<sequence length="195" mass="22784">MFIGIGILFKDKDNSAVHMVVNLKSKTERDVSPLSVLRGFSEFLLIPAFILAFFAFSEYQRISRLNQLSYPLVNDFYLMDYSQVNPGQHPEYRYVTIKINSIEQDQIVYQYSNYAHSDKVPIQKHVQFDVALNYGYFNAQEQRVSRAEFEQWREDGIIYDGARPESLYIDGWLVLRPADAVRGHELNIKQHALHQ</sequence>
<keyword evidence="1" id="KW-0812">Transmembrane</keyword>
<dbReference type="RefSeq" id="WP_338291325.1">
    <property type="nucleotide sequence ID" value="NZ_AP027272.1"/>
</dbReference>
<dbReference type="Proteomes" id="UP001333710">
    <property type="component" value="Chromosome"/>
</dbReference>
<keyword evidence="1" id="KW-0472">Membrane</keyword>
<evidence type="ECO:0000313" key="3">
    <source>
        <dbReference type="Proteomes" id="UP001333710"/>
    </source>
</evidence>
<keyword evidence="3" id="KW-1185">Reference proteome</keyword>
<dbReference type="EMBL" id="AP027272">
    <property type="protein sequence ID" value="BDX05359.1"/>
    <property type="molecule type" value="Genomic_DNA"/>
</dbReference>
<name>A0AA48KRF3_9ALTE</name>
<dbReference type="KEGG" id="pmaw:MACH26_08800"/>
<evidence type="ECO:0000256" key="1">
    <source>
        <dbReference type="SAM" id="Phobius"/>
    </source>
</evidence>
<proteinExistence type="predicted"/>
<evidence type="ECO:0000313" key="2">
    <source>
        <dbReference type="EMBL" id="BDX05359.1"/>
    </source>
</evidence>
<feature type="transmembrane region" description="Helical" evidence="1">
    <location>
        <begin position="36"/>
        <end position="56"/>
    </location>
</feature>